<dbReference type="PANTHER" id="PTHR19972">
    <property type="entry name" value="CALBINDIN"/>
    <property type="match status" value="1"/>
</dbReference>
<dbReference type="PANTHER" id="PTHR19972:SF10">
    <property type="entry name" value="CALBINDIN-32"/>
    <property type="match status" value="1"/>
</dbReference>
<keyword evidence="4" id="KW-1185">Reference proteome</keyword>
<dbReference type="InterPro" id="IPR051001">
    <property type="entry name" value="Calbindin_Ca-bind"/>
</dbReference>
<name>A0A5P2UCW9_9ACTN</name>
<accession>A0A5P2UCW9</accession>
<gene>
    <name evidence="3" type="ORF">CP968_01310</name>
</gene>
<proteinExistence type="predicted"/>
<dbReference type="InterPro" id="IPR011992">
    <property type="entry name" value="EF-hand-dom_pair"/>
</dbReference>
<dbReference type="EMBL" id="CP023701">
    <property type="protein sequence ID" value="QEU77126.1"/>
    <property type="molecule type" value="Genomic_DNA"/>
</dbReference>
<sequence>MTTSAVKSRKFSILFDWFDQGKDGQLTQDDLLAMAGLFAMVADNDPASTAAMRDAFEQWWQLLLKHGDTDGDGQVSRAEFIAAMEANVTSPEHFSGAILAIADATMQALDTDGDGVLSRDEYVGMAGRLGVSPVNSAAGFEKLDRDGDGVISHEEYRQAISEFYLSADLDAPGNWLLGPLDRSV</sequence>
<dbReference type="PROSITE" id="PS50222">
    <property type="entry name" value="EF_HAND_2"/>
    <property type="match status" value="3"/>
</dbReference>
<dbReference type="PROSITE" id="PS00018">
    <property type="entry name" value="EF_HAND_1"/>
    <property type="match status" value="3"/>
</dbReference>
<dbReference type="RefSeq" id="WP_150516227.1">
    <property type="nucleotide sequence ID" value="NZ_BMVX01000024.1"/>
</dbReference>
<keyword evidence="1" id="KW-0106">Calcium</keyword>
<dbReference type="Pfam" id="PF13202">
    <property type="entry name" value="EF-hand_5"/>
    <property type="match status" value="2"/>
</dbReference>
<dbReference type="Proteomes" id="UP000326831">
    <property type="component" value="Chromosome"/>
</dbReference>
<evidence type="ECO:0000313" key="4">
    <source>
        <dbReference type="Proteomes" id="UP000326831"/>
    </source>
</evidence>
<dbReference type="GO" id="GO:0005829">
    <property type="term" value="C:cytosol"/>
    <property type="evidence" value="ECO:0007669"/>
    <property type="project" value="TreeGrafter"/>
</dbReference>
<evidence type="ECO:0000256" key="1">
    <source>
        <dbReference type="ARBA" id="ARBA00022837"/>
    </source>
</evidence>
<feature type="domain" description="EF-hand" evidence="2">
    <location>
        <begin position="97"/>
        <end position="132"/>
    </location>
</feature>
<dbReference type="OrthoDB" id="465673at2"/>
<dbReference type="GO" id="GO:0005509">
    <property type="term" value="F:calcium ion binding"/>
    <property type="evidence" value="ECO:0007669"/>
    <property type="project" value="InterPro"/>
</dbReference>
<feature type="domain" description="EF-hand" evidence="2">
    <location>
        <begin position="140"/>
        <end position="166"/>
    </location>
</feature>
<dbReference type="GO" id="GO:0051480">
    <property type="term" value="P:regulation of cytosolic calcium ion concentration"/>
    <property type="evidence" value="ECO:0007669"/>
    <property type="project" value="TreeGrafter"/>
</dbReference>
<organism evidence="3 4">
    <name type="scientific">Streptomyces subrutilus</name>
    <dbReference type="NCBI Taxonomy" id="36818"/>
    <lineage>
        <taxon>Bacteria</taxon>
        <taxon>Bacillati</taxon>
        <taxon>Actinomycetota</taxon>
        <taxon>Actinomycetes</taxon>
        <taxon>Kitasatosporales</taxon>
        <taxon>Streptomycetaceae</taxon>
        <taxon>Streptomyces</taxon>
    </lineage>
</organism>
<reference evidence="3 4" key="1">
    <citation type="submission" date="2017-09" db="EMBL/GenBank/DDBJ databases">
        <authorList>
            <person name="Lee N."/>
            <person name="Cho B.-K."/>
        </authorList>
    </citation>
    <scope>NUCLEOTIDE SEQUENCE [LARGE SCALE GENOMIC DNA]</scope>
    <source>
        <strain evidence="3 4">ATCC 27467</strain>
    </source>
</reference>
<dbReference type="SUPFAM" id="SSF47473">
    <property type="entry name" value="EF-hand"/>
    <property type="match status" value="1"/>
</dbReference>
<dbReference type="KEGG" id="ssub:CP968_01310"/>
<dbReference type="InterPro" id="IPR002048">
    <property type="entry name" value="EF_hand_dom"/>
</dbReference>
<dbReference type="AlphaFoldDB" id="A0A5P2UCW9"/>
<dbReference type="Gene3D" id="1.10.238.10">
    <property type="entry name" value="EF-hand"/>
    <property type="match status" value="1"/>
</dbReference>
<evidence type="ECO:0000313" key="3">
    <source>
        <dbReference type="EMBL" id="QEU77126.1"/>
    </source>
</evidence>
<dbReference type="InterPro" id="IPR018247">
    <property type="entry name" value="EF_Hand_1_Ca_BS"/>
</dbReference>
<feature type="domain" description="EF-hand" evidence="2">
    <location>
        <begin position="55"/>
        <end position="90"/>
    </location>
</feature>
<dbReference type="Pfam" id="PF13499">
    <property type="entry name" value="EF-hand_7"/>
    <property type="match status" value="1"/>
</dbReference>
<evidence type="ECO:0000259" key="2">
    <source>
        <dbReference type="PROSITE" id="PS50222"/>
    </source>
</evidence>
<dbReference type="SMART" id="SM00054">
    <property type="entry name" value="EFh"/>
    <property type="match status" value="4"/>
</dbReference>
<protein>
    <submittedName>
        <fullName evidence="3">Calcium-binding protein</fullName>
    </submittedName>
</protein>